<dbReference type="KEGG" id="goe:100908553"/>
<evidence type="ECO:0000313" key="2">
    <source>
        <dbReference type="RefSeq" id="XP_003742575.1"/>
    </source>
</evidence>
<sequence>MVFVSVRRFLLVGLCVYRVGALLDFSFGSPSLLHPVVQSAAYVPALSHYQTHIRHGPTFRQIGATRPDWFDPTIPAFQTTLYAPALQHAAHFGPLDSGLARSFRQDIPLVNTLLTPTVASVVGGPASEIHPAIRNALPYTPAVIHAPSVVELGHESDHLVSITGDSGVSSVISTRHLSSLIPASFYGHSYGGAALYDVRKKS</sequence>
<dbReference type="Proteomes" id="UP000694867">
    <property type="component" value="Unplaced"/>
</dbReference>
<reference evidence="2" key="1">
    <citation type="submission" date="2025-08" db="UniProtKB">
        <authorList>
            <consortium name="RefSeq"/>
        </authorList>
    </citation>
    <scope>IDENTIFICATION</scope>
</reference>
<organism evidence="1 2">
    <name type="scientific">Galendromus occidentalis</name>
    <name type="common">western predatory mite</name>
    <dbReference type="NCBI Taxonomy" id="34638"/>
    <lineage>
        <taxon>Eukaryota</taxon>
        <taxon>Metazoa</taxon>
        <taxon>Ecdysozoa</taxon>
        <taxon>Arthropoda</taxon>
        <taxon>Chelicerata</taxon>
        <taxon>Arachnida</taxon>
        <taxon>Acari</taxon>
        <taxon>Parasitiformes</taxon>
        <taxon>Mesostigmata</taxon>
        <taxon>Gamasina</taxon>
        <taxon>Phytoseioidea</taxon>
        <taxon>Phytoseiidae</taxon>
        <taxon>Typhlodrominae</taxon>
        <taxon>Galendromus</taxon>
    </lineage>
</organism>
<dbReference type="AlphaFoldDB" id="A0AAJ6QSI4"/>
<gene>
    <name evidence="2" type="primary">LOC100908553</name>
</gene>
<dbReference type="RefSeq" id="XP_003742575.1">
    <property type="nucleotide sequence ID" value="XM_003742527.1"/>
</dbReference>
<protein>
    <submittedName>
        <fullName evidence="2">Uncharacterized protein LOC100908553</fullName>
    </submittedName>
</protein>
<proteinExistence type="predicted"/>
<accession>A0AAJ6QSI4</accession>
<keyword evidence="1" id="KW-1185">Reference proteome</keyword>
<name>A0AAJ6QSI4_9ACAR</name>
<dbReference type="GeneID" id="100908553"/>
<evidence type="ECO:0000313" key="1">
    <source>
        <dbReference type="Proteomes" id="UP000694867"/>
    </source>
</evidence>